<name>A0A1R2D1H1_9CILI</name>
<dbReference type="PANTHER" id="PTHR46260">
    <property type="entry name" value="RING-TYPE DOMAIN-CONTAINING PROTEIN"/>
    <property type="match status" value="1"/>
</dbReference>
<dbReference type="Gene3D" id="2.120.10.80">
    <property type="entry name" value="Kelch-type beta propeller"/>
    <property type="match status" value="1"/>
</dbReference>
<keyword evidence="4" id="KW-1185">Reference proteome</keyword>
<dbReference type="Pfam" id="PF01344">
    <property type="entry name" value="Kelch_1"/>
    <property type="match status" value="1"/>
</dbReference>
<evidence type="ECO:0000256" key="2">
    <source>
        <dbReference type="ARBA" id="ARBA00022737"/>
    </source>
</evidence>
<dbReference type="Proteomes" id="UP000187209">
    <property type="component" value="Unassembled WGS sequence"/>
</dbReference>
<dbReference type="PANTHER" id="PTHR46260:SF3">
    <property type="entry name" value="RING-TYPE DOMAIN-CONTAINING PROTEIN"/>
    <property type="match status" value="1"/>
</dbReference>
<dbReference type="EMBL" id="MPUH01000017">
    <property type="protein sequence ID" value="OMJ95066.1"/>
    <property type="molecule type" value="Genomic_DNA"/>
</dbReference>
<evidence type="ECO:0000313" key="4">
    <source>
        <dbReference type="Proteomes" id="UP000187209"/>
    </source>
</evidence>
<protein>
    <recommendedName>
        <fullName evidence="5">Kelch motif family protein</fullName>
    </recommendedName>
</protein>
<keyword evidence="1" id="KW-0880">Kelch repeat</keyword>
<dbReference type="AlphaFoldDB" id="A0A1R2D1H1"/>
<evidence type="ECO:0008006" key="5">
    <source>
        <dbReference type="Google" id="ProtNLM"/>
    </source>
</evidence>
<dbReference type="InterPro" id="IPR051746">
    <property type="entry name" value="Kelch_domain_containing_8"/>
</dbReference>
<dbReference type="OrthoDB" id="304846at2759"/>
<gene>
    <name evidence="3" type="ORF">SteCoe_1603</name>
</gene>
<dbReference type="InterPro" id="IPR015915">
    <property type="entry name" value="Kelch-typ_b-propeller"/>
</dbReference>
<dbReference type="SMART" id="SM00612">
    <property type="entry name" value="Kelch"/>
    <property type="match status" value="3"/>
</dbReference>
<comment type="caution">
    <text evidence="3">The sequence shown here is derived from an EMBL/GenBank/DDBJ whole genome shotgun (WGS) entry which is preliminary data.</text>
</comment>
<reference evidence="3 4" key="1">
    <citation type="submission" date="2016-11" db="EMBL/GenBank/DDBJ databases">
        <title>The macronuclear genome of Stentor coeruleus: a giant cell with tiny introns.</title>
        <authorList>
            <person name="Slabodnick M."/>
            <person name="Ruby J.G."/>
            <person name="Reiff S.B."/>
            <person name="Swart E.C."/>
            <person name="Gosai S."/>
            <person name="Prabakaran S."/>
            <person name="Witkowska E."/>
            <person name="Larue G.E."/>
            <person name="Fisher S."/>
            <person name="Freeman R.M."/>
            <person name="Gunawardena J."/>
            <person name="Chu W."/>
            <person name="Stover N.A."/>
            <person name="Gregory B.D."/>
            <person name="Nowacki M."/>
            <person name="Derisi J."/>
            <person name="Roy S.W."/>
            <person name="Marshall W.F."/>
            <person name="Sood P."/>
        </authorList>
    </citation>
    <scope>NUCLEOTIDE SEQUENCE [LARGE SCALE GENOMIC DNA]</scope>
    <source>
        <strain evidence="3">WM001</strain>
    </source>
</reference>
<organism evidence="3 4">
    <name type="scientific">Stentor coeruleus</name>
    <dbReference type="NCBI Taxonomy" id="5963"/>
    <lineage>
        <taxon>Eukaryota</taxon>
        <taxon>Sar</taxon>
        <taxon>Alveolata</taxon>
        <taxon>Ciliophora</taxon>
        <taxon>Postciliodesmatophora</taxon>
        <taxon>Heterotrichea</taxon>
        <taxon>Heterotrichida</taxon>
        <taxon>Stentoridae</taxon>
        <taxon>Stentor</taxon>
    </lineage>
</organism>
<proteinExistence type="predicted"/>
<dbReference type="InterPro" id="IPR006652">
    <property type="entry name" value="Kelch_1"/>
</dbReference>
<evidence type="ECO:0000256" key="1">
    <source>
        <dbReference type="ARBA" id="ARBA00022441"/>
    </source>
</evidence>
<accession>A0A1R2D1H1</accession>
<sequence length="316" mass="35617">MDSPSTDPSGLSNTILPYSEETKHIQLINQASPSKPNPLFPTSIELASLQTSDFTPSPIKIHNTHTIQSLSPCLYVFPYRSSKLIIYNIENNIKQELVFLDYTFLDHSAWSLAEGGKIINTGGYDGKSTDQVFVFNIDLKNIEKAKRMNSKRYKHAQIALGSFVYAIGGVSQKGRLKSVERLCLDSFKWKKIGQMNCQRENPGACSHEGKIYIAGGISLNTIEIFNPLNKKFTLMTIKLNMPGKCSMFSYDDCIIVLQGNQVSSCSWIEKMKVEHNEWINKGDSIIRSGVIYFVQLSDLFRLDLVSNSLDFVDKLY</sequence>
<keyword evidence="2" id="KW-0677">Repeat</keyword>
<dbReference type="SUPFAM" id="SSF117281">
    <property type="entry name" value="Kelch motif"/>
    <property type="match status" value="1"/>
</dbReference>
<evidence type="ECO:0000313" key="3">
    <source>
        <dbReference type="EMBL" id="OMJ95066.1"/>
    </source>
</evidence>